<accession>A0ABS4WKP4</accession>
<dbReference type="SMART" id="SM00420">
    <property type="entry name" value="HTH_DEOR"/>
    <property type="match status" value="1"/>
</dbReference>
<proteinExistence type="predicted"/>
<dbReference type="InterPro" id="IPR036388">
    <property type="entry name" value="WH-like_DNA-bd_sf"/>
</dbReference>
<dbReference type="InterPro" id="IPR050313">
    <property type="entry name" value="Carb_Metab_HTH_regulators"/>
</dbReference>
<sequence length="269" mass="28720">MTKPASAASTPLIPEQRRELIVKHLRREGVLSYRQLTDLVGVSHMTIRRDISVLEEAGRVLATPGGAKIASRLVTEPSRFEKARQDVAEKDGMARHAASLVTESMTIYLDAGTTIQAMRPHLESIRDLTVVTNDLAIIAAFLDHPTADIIAIGGRVEKANQSTTGRLAALTLHELSIDIAFLSSSSWDLRRGVTTPTESKIAPKTAALESASETVLVAGSSKYGTFGRYRVLDLTDLDMIVTDAGLSDATATGIEELGVSVVRTGGDAG</sequence>
<protein>
    <submittedName>
        <fullName evidence="5">DeoR/GlpR family transcriptional regulator of sugar metabolism</fullName>
    </submittedName>
</protein>
<feature type="domain" description="HTH deoR-type" evidence="4">
    <location>
        <begin position="14"/>
        <end position="69"/>
    </location>
</feature>
<dbReference type="InterPro" id="IPR018356">
    <property type="entry name" value="Tscrpt_reg_HTH_DeoR_CS"/>
</dbReference>
<dbReference type="PROSITE" id="PS51000">
    <property type="entry name" value="HTH_DEOR_2"/>
    <property type="match status" value="1"/>
</dbReference>
<gene>
    <name evidence="5" type="ORF">JOF42_000267</name>
</gene>
<keyword evidence="2" id="KW-0238">DNA-binding</keyword>
<reference evidence="5 6" key="1">
    <citation type="submission" date="2021-03" db="EMBL/GenBank/DDBJ databases">
        <title>Sequencing the genomes of 1000 actinobacteria strains.</title>
        <authorList>
            <person name="Klenk H.-P."/>
        </authorList>
    </citation>
    <scope>NUCLEOTIDE SEQUENCE [LARGE SCALE GENOMIC DNA]</scope>
    <source>
        <strain evidence="5 6">DSM 13468</strain>
    </source>
</reference>
<dbReference type="SUPFAM" id="SSF46785">
    <property type="entry name" value="Winged helix' DNA-binding domain"/>
    <property type="match status" value="1"/>
</dbReference>
<dbReference type="Pfam" id="PF08220">
    <property type="entry name" value="HTH_DeoR"/>
    <property type="match status" value="1"/>
</dbReference>
<dbReference type="PROSITE" id="PS00894">
    <property type="entry name" value="HTH_DEOR_1"/>
    <property type="match status" value="1"/>
</dbReference>
<dbReference type="PANTHER" id="PTHR30363:SF58">
    <property type="entry name" value="REGULATORY PROTEIN, DEOR FAMILY"/>
    <property type="match status" value="1"/>
</dbReference>
<dbReference type="InterPro" id="IPR001034">
    <property type="entry name" value="DeoR_HTH"/>
</dbReference>
<evidence type="ECO:0000313" key="5">
    <source>
        <dbReference type="EMBL" id="MBP2376772.1"/>
    </source>
</evidence>
<dbReference type="Gene3D" id="1.10.10.10">
    <property type="entry name" value="Winged helix-like DNA-binding domain superfamily/Winged helix DNA-binding domain"/>
    <property type="match status" value="1"/>
</dbReference>
<dbReference type="SMART" id="SM01134">
    <property type="entry name" value="DeoRC"/>
    <property type="match status" value="1"/>
</dbReference>
<evidence type="ECO:0000256" key="3">
    <source>
        <dbReference type="ARBA" id="ARBA00023163"/>
    </source>
</evidence>
<dbReference type="Proteomes" id="UP000703720">
    <property type="component" value="Unassembled WGS sequence"/>
</dbReference>
<keyword evidence="6" id="KW-1185">Reference proteome</keyword>
<evidence type="ECO:0000313" key="6">
    <source>
        <dbReference type="Proteomes" id="UP000703720"/>
    </source>
</evidence>
<dbReference type="InterPro" id="IPR037171">
    <property type="entry name" value="NagB/RpiA_transferase-like"/>
</dbReference>
<dbReference type="PANTHER" id="PTHR30363">
    <property type="entry name" value="HTH-TYPE TRANSCRIPTIONAL REGULATOR SRLR-RELATED"/>
    <property type="match status" value="1"/>
</dbReference>
<dbReference type="SUPFAM" id="SSF100950">
    <property type="entry name" value="NagB/RpiA/CoA transferase-like"/>
    <property type="match status" value="1"/>
</dbReference>
<organism evidence="5 6">
    <name type="scientific">Microbacterium phyllosphaerae</name>
    <dbReference type="NCBI Taxonomy" id="124798"/>
    <lineage>
        <taxon>Bacteria</taxon>
        <taxon>Bacillati</taxon>
        <taxon>Actinomycetota</taxon>
        <taxon>Actinomycetes</taxon>
        <taxon>Micrococcales</taxon>
        <taxon>Microbacteriaceae</taxon>
        <taxon>Microbacterium</taxon>
    </lineage>
</organism>
<evidence type="ECO:0000256" key="1">
    <source>
        <dbReference type="ARBA" id="ARBA00023015"/>
    </source>
</evidence>
<comment type="caution">
    <text evidence="5">The sequence shown here is derived from an EMBL/GenBank/DDBJ whole genome shotgun (WGS) entry which is preliminary data.</text>
</comment>
<keyword evidence="1" id="KW-0805">Transcription regulation</keyword>
<keyword evidence="3" id="KW-0804">Transcription</keyword>
<evidence type="ECO:0000256" key="2">
    <source>
        <dbReference type="ARBA" id="ARBA00023125"/>
    </source>
</evidence>
<dbReference type="EMBL" id="JAGIOA010000001">
    <property type="protein sequence ID" value="MBP2376772.1"/>
    <property type="molecule type" value="Genomic_DNA"/>
</dbReference>
<dbReference type="Gene3D" id="3.40.50.1360">
    <property type="match status" value="1"/>
</dbReference>
<dbReference type="PRINTS" id="PR00037">
    <property type="entry name" value="HTHLACR"/>
</dbReference>
<dbReference type="Pfam" id="PF00455">
    <property type="entry name" value="DeoRC"/>
    <property type="match status" value="1"/>
</dbReference>
<name>A0ABS4WKP4_9MICO</name>
<dbReference type="RefSeq" id="WP_210096209.1">
    <property type="nucleotide sequence ID" value="NZ_BAAAIO010000001.1"/>
</dbReference>
<dbReference type="InterPro" id="IPR014036">
    <property type="entry name" value="DeoR-like_C"/>
</dbReference>
<dbReference type="InterPro" id="IPR036390">
    <property type="entry name" value="WH_DNA-bd_sf"/>
</dbReference>
<evidence type="ECO:0000259" key="4">
    <source>
        <dbReference type="PROSITE" id="PS51000"/>
    </source>
</evidence>